<feature type="signal peptide" evidence="1">
    <location>
        <begin position="1"/>
        <end position="23"/>
    </location>
</feature>
<accession>A0A1Y6KXI6</accession>
<evidence type="ECO:0000256" key="1">
    <source>
        <dbReference type="SAM" id="SignalP"/>
    </source>
</evidence>
<dbReference type="Proteomes" id="UP000196485">
    <property type="component" value="Unassembled WGS sequence"/>
</dbReference>
<gene>
    <name evidence="2" type="ORF">PAQU9191_01992</name>
</gene>
<evidence type="ECO:0000313" key="2">
    <source>
        <dbReference type="EMBL" id="SMY16752.1"/>
    </source>
</evidence>
<reference evidence="3" key="1">
    <citation type="submission" date="2017-06" db="EMBL/GenBank/DDBJ databases">
        <authorList>
            <person name="Rodrigo-Torres L."/>
            <person name="Arahal R. D."/>
            <person name="Lucena T."/>
        </authorList>
    </citation>
    <scope>NUCLEOTIDE SEQUENCE [LARGE SCALE GENOMIC DNA]</scope>
    <source>
        <strain evidence="3">type strain: CECT 9192</strain>
    </source>
</reference>
<protein>
    <submittedName>
        <fullName evidence="2">Uncharacterized protein</fullName>
    </submittedName>
</protein>
<feature type="chain" id="PRO_5012509281" evidence="1">
    <location>
        <begin position="24"/>
        <end position="150"/>
    </location>
</feature>
<dbReference type="EMBL" id="FYAH01000003">
    <property type="protein sequence ID" value="SMY16752.1"/>
    <property type="molecule type" value="Genomic_DNA"/>
</dbReference>
<keyword evidence="3" id="KW-1185">Reference proteome</keyword>
<dbReference type="AlphaFoldDB" id="A0A1Y6KXI6"/>
<organism evidence="2 3">
    <name type="scientific">Photobacterium aquimaris</name>
    <dbReference type="NCBI Taxonomy" id="512643"/>
    <lineage>
        <taxon>Bacteria</taxon>
        <taxon>Pseudomonadati</taxon>
        <taxon>Pseudomonadota</taxon>
        <taxon>Gammaproteobacteria</taxon>
        <taxon>Vibrionales</taxon>
        <taxon>Vibrionaceae</taxon>
        <taxon>Photobacterium</taxon>
    </lineage>
</organism>
<sequence>MKPLFRCCMLVLLLSVNSCSVVTTNKPSVWVKLTTQTANFHIDNDNVILDGLLSNKFYNHLRLTCTQGTVNIDKIKIHYDNGEFQQFRTKGLMTQNSTSPPELLDYPDSKITAIEINFHSLGNKQLSIVGISPKAIIEVWGKEQQPIIFS</sequence>
<name>A0A1Y6KXI6_9GAMM</name>
<proteinExistence type="predicted"/>
<dbReference type="RefSeq" id="WP_087820794.1">
    <property type="nucleotide sequence ID" value="NZ_FYAH01000003.1"/>
</dbReference>
<keyword evidence="1" id="KW-0732">Signal</keyword>
<evidence type="ECO:0000313" key="3">
    <source>
        <dbReference type="Proteomes" id="UP000196485"/>
    </source>
</evidence>